<gene>
    <name evidence="1" type="ORF">KXJ69_12300</name>
</gene>
<evidence type="ECO:0000313" key="1">
    <source>
        <dbReference type="EMBL" id="MBW2938890.1"/>
    </source>
</evidence>
<dbReference type="Proteomes" id="UP001138686">
    <property type="component" value="Unassembled WGS sequence"/>
</dbReference>
<evidence type="ECO:0000313" key="2">
    <source>
        <dbReference type="Proteomes" id="UP001138686"/>
    </source>
</evidence>
<dbReference type="AlphaFoldDB" id="A0A9X1FQG0"/>
<dbReference type="EMBL" id="JAHWDP010000006">
    <property type="protein sequence ID" value="MBW2938890.1"/>
    <property type="molecule type" value="Genomic_DNA"/>
</dbReference>
<accession>A0A9X1FQG0</accession>
<protein>
    <submittedName>
        <fullName evidence="1">DUF2851 family protein</fullName>
    </submittedName>
</protein>
<organism evidence="1 2">
    <name type="scientific">Halomarinibacterium sedimenti</name>
    <dbReference type="NCBI Taxonomy" id="2857106"/>
    <lineage>
        <taxon>Bacteria</taxon>
        <taxon>Pseudomonadati</taxon>
        <taxon>Bacteroidota</taxon>
        <taxon>Flavobacteriia</taxon>
        <taxon>Flavobacteriales</taxon>
        <taxon>Flavobacteriaceae</taxon>
        <taxon>Halomarinibacterium</taxon>
    </lineage>
</organism>
<sequence>MKEDFLHYLWKFQKFSTVNLFTSDIKPIKVLQVGHHNQDAGPDFLLAHVEIDGQLWVGNIEIHIRSSDWYAHQHEKDSNYDNVILHVVWEYDVAIFRNDNSVLPTMEVKDIVEQRTLLQYCQLFSKTKQFIPCENDFGKVDDFILQSWFWRLFVERLQKKTTLILQELSETQNNWEAVMFYMLSKNFGLKLNADSFYSVAKSIDYAIIKKCGGNLLKLEALLFGQAGLLEVEKGGRYFGLLKDSYEYSKTMYKISNVGVIPSKFFRLRPPNFPTIRLSQLATLWSSNPHLFSKMMEATTKEEFYDLFNVAASEYWDAHYNFEITSTKRKKSITKGLVDLFIINTIIPLKFAFATQQGRDITEELIDLALSLPIENNRTITKFQALRTIENSAWHSQALLQLKNEYCNKYRCMQCEVGNFILKS</sequence>
<keyword evidence="2" id="KW-1185">Reference proteome</keyword>
<reference evidence="1" key="1">
    <citation type="submission" date="2021-07" db="EMBL/GenBank/DDBJ databases">
        <title>Aureisphaera sp. CAU 1614 isolated from sea sediment.</title>
        <authorList>
            <person name="Kim W."/>
        </authorList>
    </citation>
    <scope>NUCLEOTIDE SEQUENCE</scope>
    <source>
        <strain evidence="1">CAU 1614</strain>
    </source>
</reference>
<proteinExistence type="predicted"/>
<comment type="caution">
    <text evidence="1">The sequence shown here is derived from an EMBL/GenBank/DDBJ whole genome shotgun (WGS) entry which is preliminary data.</text>
</comment>
<dbReference type="InterPro" id="IPR021272">
    <property type="entry name" value="DUF2851"/>
</dbReference>
<name>A0A9X1FQG0_9FLAO</name>
<dbReference type="RefSeq" id="WP_219053419.1">
    <property type="nucleotide sequence ID" value="NZ_JAHWDP010000006.1"/>
</dbReference>
<dbReference type="Pfam" id="PF11013">
    <property type="entry name" value="DUF2851"/>
    <property type="match status" value="1"/>
</dbReference>